<sequence length="136" mass="15056">MKPQILTTTSGEELIVLTRREYDVLLAQLGDEDAEDRMTIRLVDEARAALDAGTEFLLPVWFSDGLMANRNPIRTVREHCSRTPAQMAQAAGITEEQLARFESGKALPPAAILDAISADAGIDPRILRRMYEETDA</sequence>
<comment type="caution">
    <text evidence="2">The sequence shown here is derived from an EMBL/GenBank/DDBJ whole genome shotgun (WGS) entry which is preliminary data.</text>
</comment>
<dbReference type="InterPro" id="IPR001387">
    <property type="entry name" value="Cro/C1-type_HTH"/>
</dbReference>
<evidence type="ECO:0000259" key="1">
    <source>
        <dbReference type="PROSITE" id="PS50943"/>
    </source>
</evidence>
<organism evidence="2 3">
    <name type="scientific">Methylobacterium thuringiense</name>
    <dbReference type="NCBI Taxonomy" id="1003091"/>
    <lineage>
        <taxon>Bacteria</taxon>
        <taxon>Pseudomonadati</taxon>
        <taxon>Pseudomonadota</taxon>
        <taxon>Alphaproteobacteria</taxon>
        <taxon>Hyphomicrobiales</taxon>
        <taxon>Methylobacteriaceae</taxon>
        <taxon>Methylobacterium</taxon>
    </lineage>
</organism>
<evidence type="ECO:0000313" key="2">
    <source>
        <dbReference type="EMBL" id="GJE55651.1"/>
    </source>
</evidence>
<reference evidence="2" key="2">
    <citation type="submission" date="2021-08" db="EMBL/GenBank/DDBJ databases">
        <authorList>
            <person name="Tani A."/>
            <person name="Ola A."/>
            <person name="Ogura Y."/>
            <person name="Katsura K."/>
            <person name="Hayashi T."/>
        </authorList>
    </citation>
    <scope>NUCLEOTIDE SEQUENCE</scope>
    <source>
        <strain evidence="2">DSM 23674</strain>
    </source>
</reference>
<keyword evidence="3" id="KW-1185">Reference proteome</keyword>
<dbReference type="Pfam" id="PF13560">
    <property type="entry name" value="HTH_31"/>
    <property type="match status" value="1"/>
</dbReference>
<dbReference type="RefSeq" id="WP_238231886.1">
    <property type="nucleotide sequence ID" value="NZ_BPRA01000009.1"/>
</dbReference>
<evidence type="ECO:0000313" key="3">
    <source>
        <dbReference type="Proteomes" id="UP001055101"/>
    </source>
</evidence>
<dbReference type="Gene3D" id="1.10.260.40">
    <property type="entry name" value="lambda repressor-like DNA-binding domains"/>
    <property type="match status" value="1"/>
</dbReference>
<accession>A0ABQ4TK52</accession>
<dbReference type="EMBL" id="BPRA01000009">
    <property type="protein sequence ID" value="GJE55651.1"/>
    <property type="molecule type" value="Genomic_DNA"/>
</dbReference>
<dbReference type="CDD" id="cd00093">
    <property type="entry name" value="HTH_XRE"/>
    <property type="match status" value="1"/>
</dbReference>
<dbReference type="PROSITE" id="PS50943">
    <property type="entry name" value="HTH_CROC1"/>
    <property type="match status" value="1"/>
</dbReference>
<proteinExistence type="predicted"/>
<protein>
    <recommendedName>
        <fullName evidence="1">HTH cro/C1-type domain-containing protein</fullName>
    </recommendedName>
</protein>
<feature type="domain" description="HTH cro/C1-type" evidence="1">
    <location>
        <begin position="73"/>
        <end position="127"/>
    </location>
</feature>
<dbReference type="Proteomes" id="UP001055101">
    <property type="component" value="Unassembled WGS sequence"/>
</dbReference>
<dbReference type="SUPFAM" id="SSF47413">
    <property type="entry name" value="lambda repressor-like DNA-binding domains"/>
    <property type="match status" value="1"/>
</dbReference>
<reference evidence="2" key="1">
    <citation type="journal article" date="2021" name="Front. Microbiol.">
        <title>Comprehensive Comparative Genomics and Phenotyping of Methylobacterium Species.</title>
        <authorList>
            <person name="Alessa O."/>
            <person name="Ogura Y."/>
            <person name="Fujitani Y."/>
            <person name="Takami H."/>
            <person name="Hayashi T."/>
            <person name="Sahin N."/>
            <person name="Tani A."/>
        </authorList>
    </citation>
    <scope>NUCLEOTIDE SEQUENCE</scope>
    <source>
        <strain evidence="2">DSM 23674</strain>
    </source>
</reference>
<name>A0ABQ4TK52_9HYPH</name>
<dbReference type="InterPro" id="IPR010982">
    <property type="entry name" value="Lambda_DNA-bd_dom_sf"/>
</dbReference>
<gene>
    <name evidence="2" type="ORF">EKPJFOCH_2146</name>
</gene>